<keyword evidence="6" id="KW-0966">Cell projection</keyword>
<dbReference type="Pfam" id="PF00700">
    <property type="entry name" value="Flagellin_C"/>
    <property type="match status" value="1"/>
</dbReference>
<dbReference type="InterPro" id="IPR001029">
    <property type="entry name" value="Flagellin_N"/>
</dbReference>
<sequence length="345" mass="37042">MQTNYVSTAALRNAPRSEIVRLQSELADRTIEIATQRHADVGLALGADTGRTVSTRMDLGLVETLLIANGSATARLEQTQTALADLETIASEMLASMVALPPGNAAATTLEIQADSYLDRFADRLNASDGGSYLFGGQRSDVTPMERFDDGPKAAIEAAFQAKFGFPVGDPAAASITVADMQDFLANEFAAEFDIGAWTTNWSSASSDRMVSRIAPSERIVSSVTANEDAMRTMAKAFAMIAGMDFSSFNQEVRNTIVSEARIIMGTAITDVVSLKSMLGFAENAITHANERMSLARDILTQKTADLEGADPVDAKVRIDLITTQIEMSYALTNQLSRLSILNYA</sequence>
<dbReference type="GO" id="GO:0005198">
    <property type="term" value="F:structural molecule activity"/>
    <property type="evidence" value="ECO:0007669"/>
    <property type="project" value="UniProtKB-UniRule"/>
</dbReference>
<reference evidence="6 7" key="1">
    <citation type="submission" date="2018-05" db="EMBL/GenBank/DDBJ databases">
        <title>Acuticoccus sediminis sp. nov., isolated from deep-sea sediment of Indian Ocean.</title>
        <authorList>
            <person name="Liu X."/>
            <person name="Lai Q."/>
            <person name="Du Y."/>
            <person name="Sun F."/>
            <person name="Zhang X."/>
            <person name="Wang S."/>
            <person name="Shao Z."/>
        </authorList>
    </citation>
    <scope>NUCLEOTIDE SEQUENCE [LARGE SCALE GENOMIC DNA]</scope>
    <source>
        <strain evidence="6 7">PTG4-2</strain>
    </source>
</reference>
<keyword evidence="2 3" id="KW-0975">Bacterial flagellum</keyword>
<keyword evidence="6" id="KW-0969">Cilium</keyword>
<dbReference type="SUPFAM" id="SSF64518">
    <property type="entry name" value="Phase 1 flagellin"/>
    <property type="match status" value="1"/>
</dbReference>
<keyword evidence="3" id="KW-0964">Secreted</keyword>
<evidence type="ECO:0000256" key="1">
    <source>
        <dbReference type="ARBA" id="ARBA00005709"/>
    </source>
</evidence>
<evidence type="ECO:0000256" key="2">
    <source>
        <dbReference type="ARBA" id="ARBA00023143"/>
    </source>
</evidence>
<dbReference type="GO" id="GO:0009288">
    <property type="term" value="C:bacterial-type flagellum"/>
    <property type="evidence" value="ECO:0007669"/>
    <property type="project" value="UniProtKB-SubCell"/>
</dbReference>
<accession>A0A8B2NV95</accession>
<evidence type="ECO:0000259" key="5">
    <source>
        <dbReference type="Pfam" id="PF00700"/>
    </source>
</evidence>
<dbReference type="Gene3D" id="1.20.1330.10">
    <property type="entry name" value="f41 fragment of flagellin, N-terminal domain"/>
    <property type="match status" value="1"/>
</dbReference>
<feature type="domain" description="Flagellin N-terminal" evidence="4">
    <location>
        <begin position="6"/>
        <end position="138"/>
    </location>
</feature>
<dbReference type="GO" id="GO:0005576">
    <property type="term" value="C:extracellular region"/>
    <property type="evidence" value="ECO:0007669"/>
    <property type="project" value="UniProtKB-SubCell"/>
</dbReference>
<dbReference type="AlphaFoldDB" id="A0A8B2NV95"/>
<dbReference type="InterPro" id="IPR046358">
    <property type="entry name" value="Flagellin_C"/>
</dbReference>
<comment type="function">
    <text evidence="3">Flagellin is the subunit protein which polymerizes to form the filaments of bacterial flagella.</text>
</comment>
<dbReference type="EMBL" id="QHHQ01000004">
    <property type="protein sequence ID" value="RAI00220.1"/>
    <property type="molecule type" value="Genomic_DNA"/>
</dbReference>
<evidence type="ECO:0000256" key="3">
    <source>
        <dbReference type="RuleBase" id="RU362073"/>
    </source>
</evidence>
<organism evidence="6 7">
    <name type="scientific">Acuticoccus sediminis</name>
    <dbReference type="NCBI Taxonomy" id="2184697"/>
    <lineage>
        <taxon>Bacteria</taxon>
        <taxon>Pseudomonadati</taxon>
        <taxon>Pseudomonadota</taxon>
        <taxon>Alphaproteobacteria</taxon>
        <taxon>Hyphomicrobiales</taxon>
        <taxon>Amorphaceae</taxon>
        <taxon>Acuticoccus</taxon>
    </lineage>
</organism>
<comment type="subcellular location">
    <subcellularLocation>
        <location evidence="3">Secreted</location>
    </subcellularLocation>
    <subcellularLocation>
        <location evidence="3">Bacterial flagellum</location>
    </subcellularLocation>
</comment>
<keyword evidence="7" id="KW-1185">Reference proteome</keyword>
<dbReference type="NCBIfam" id="NF004669">
    <property type="entry name" value="PRK06008.1"/>
    <property type="match status" value="1"/>
</dbReference>
<proteinExistence type="inferred from homology"/>
<protein>
    <recommendedName>
        <fullName evidence="3">Flagellin</fullName>
    </recommendedName>
</protein>
<gene>
    <name evidence="6" type="ORF">DLJ53_21175</name>
</gene>
<dbReference type="RefSeq" id="WP_111348902.1">
    <property type="nucleotide sequence ID" value="NZ_QHHQ01000004.1"/>
</dbReference>
<comment type="caution">
    <text evidence="6">The sequence shown here is derived from an EMBL/GenBank/DDBJ whole genome shotgun (WGS) entry which is preliminary data.</text>
</comment>
<dbReference type="Proteomes" id="UP000249590">
    <property type="component" value="Unassembled WGS sequence"/>
</dbReference>
<dbReference type="OrthoDB" id="7312911at2"/>
<feature type="domain" description="Flagellin C-terminal" evidence="5">
    <location>
        <begin position="265"/>
        <end position="344"/>
    </location>
</feature>
<name>A0A8B2NV95_9HYPH</name>
<comment type="similarity">
    <text evidence="1 3">Belongs to the bacterial flagellin family.</text>
</comment>
<evidence type="ECO:0000259" key="4">
    <source>
        <dbReference type="Pfam" id="PF00669"/>
    </source>
</evidence>
<evidence type="ECO:0000313" key="6">
    <source>
        <dbReference type="EMBL" id="RAI00220.1"/>
    </source>
</evidence>
<dbReference type="Pfam" id="PF00669">
    <property type="entry name" value="Flagellin_N"/>
    <property type="match status" value="1"/>
</dbReference>
<evidence type="ECO:0000313" key="7">
    <source>
        <dbReference type="Proteomes" id="UP000249590"/>
    </source>
</evidence>
<keyword evidence="6" id="KW-0282">Flagellum</keyword>